<dbReference type="CTD" id="66059048"/>
<sequence>MALSHCKNFENFLSNHMLIRDNSDSAKAKNDGNAG</sequence>
<dbReference type="WBParaSite" id="Bm17876.1">
    <property type="protein sequence ID" value="Bm17876.1"/>
    <property type="gene ID" value="WBGene00269018"/>
</dbReference>
<name>A0A4E9ENX6_BRUMA</name>
<gene>
    <name evidence="1 3" type="primary">Bm17876</name>
    <name evidence="1" type="ORF">BM_BM17876</name>
</gene>
<evidence type="ECO:0000313" key="3">
    <source>
        <dbReference type="WBParaSite" id="Bm17876.1"/>
    </source>
</evidence>
<reference evidence="2" key="1">
    <citation type="journal article" date="2007" name="Science">
        <title>Draft genome of the filarial nematode parasite Brugia malayi.</title>
        <authorList>
            <person name="Ghedin E."/>
            <person name="Wang S."/>
            <person name="Spiro D."/>
            <person name="Caler E."/>
            <person name="Zhao Q."/>
            <person name="Crabtree J."/>
            <person name="Allen J.E."/>
            <person name="Delcher A.L."/>
            <person name="Guiliano D.B."/>
            <person name="Miranda-Saavedra D."/>
            <person name="Angiuoli S.V."/>
            <person name="Creasy T."/>
            <person name="Amedeo P."/>
            <person name="Haas B."/>
            <person name="El-Sayed N.M."/>
            <person name="Wortman J.R."/>
            <person name="Feldblyum T."/>
            <person name="Tallon L."/>
            <person name="Schatz M."/>
            <person name="Shumway M."/>
            <person name="Koo H."/>
            <person name="Salzberg S.L."/>
            <person name="Schobel S."/>
            <person name="Pertea M."/>
            <person name="Pop M."/>
            <person name="White O."/>
            <person name="Barton G.J."/>
            <person name="Carlow C.K."/>
            <person name="Crawford M.J."/>
            <person name="Daub J."/>
            <person name="Dimmic M.W."/>
            <person name="Estes C.F."/>
            <person name="Foster J.M."/>
            <person name="Ganatra M."/>
            <person name="Gregory W.F."/>
            <person name="Johnson N.M."/>
            <person name="Jin J."/>
            <person name="Komuniecki R."/>
            <person name="Korf I."/>
            <person name="Kumar S."/>
            <person name="Laney S."/>
            <person name="Li B.W."/>
            <person name="Li W."/>
            <person name="Lindblom T.H."/>
            <person name="Lustigman S."/>
            <person name="Ma D."/>
            <person name="Maina C.V."/>
            <person name="Martin D.M."/>
            <person name="McCarter J.P."/>
            <person name="McReynolds L."/>
            <person name="Mitreva M."/>
            <person name="Nutman T.B."/>
            <person name="Parkinson J."/>
            <person name="Peregrin-Alvarez J.M."/>
            <person name="Poole C."/>
            <person name="Ren Q."/>
            <person name="Saunders L."/>
            <person name="Sluder A.E."/>
            <person name="Smith K."/>
            <person name="Stanke M."/>
            <person name="Unnasch T.R."/>
            <person name="Ware J."/>
            <person name="Wei A.D."/>
            <person name="Weil G."/>
            <person name="Williams D.J."/>
            <person name="Zhang Y."/>
            <person name="Williams S.A."/>
            <person name="Fraser-Liggett C."/>
            <person name="Slatko B."/>
            <person name="Blaxter M.L."/>
            <person name="Scott A.L."/>
        </authorList>
    </citation>
    <scope>NUCLEOTIDE SEQUENCE</scope>
    <source>
        <strain evidence="2">FR3</strain>
    </source>
</reference>
<accession>A0A5S6PEJ9</accession>
<reference evidence="1" key="2">
    <citation type="submission" date="2019-04" db="EMBL/GenBank/DDBJ databases">
        <authorList>
            <person name="Howe K."/>
            <person name="Paulini M."/>
            <person name="Williams G."/>
        </authorList>
    </citation>
    <scope>NUCLEOTIDE SEQUENCE [LARGE SCALE GENOMIC DNA]</scope>
    <source>
        <strain evidence="1">FR3</strain>
    </source>
</reference>
<reference evidence="3" key="3">
    <citation type="submission" date="2019-12" db="UniProtKB">
        <authorList>
            <consortium name="WormBaseParasite"/>
        </authorList>
    </citation>
    <scope>IDENTIFICATION</scope>
</reference>
<dbReference type="GeneID" id="66059048"/>
<evidence type="ECO:0000313" key="1">
    <source>
        <dbReference type="EMBL" id="VIO85867.1"/>
    </source>
</evidence>
<dbReference type="EMBL" id="CAAKNF010000196">
    <property type="protein sequence ID" value="VIO85867.1"/>
    <property type="molecule type" value="Genomic_DNA"/>
</dbReference>
<protein>
    <submittedName>
        <fullName evidence="1 3">Uncharacterized protein</fullName>
    </submittedName>
</protein>
<dbReference type="Proteomes" id="UP000006672">
    <property type="component" value="Unassembled WGS sequence"/>
</dbReference>
<keyword evidence="2" id="KW-1185">Reference proteome</keyword>
<evidence type="ECO:0000313" key="2">
    <source>
        <dbReference type="Proteomes" id="UP000006672"/>
    </source>
</evidence>
<dbReference type="AlphaFoldDB" id="A0A4E9ENX6"/>
<organism evidence="1">
    <name type="scientific">Brugia malayi</name>
    <name type="common">Filarial nematode worm</name>
    <dbReference type="NCBI Taxonomy" id="6279"/>
    <lineage>
        <taxon>Eukaryota</taxon>
        <taxon>Metazoa</taxon>
        <taxon>Ecdysozoa</taxon>
        <taxon>Nematoda</taxon>
        <taxon>Chromadorea</taxon>
        <taxon>Rhabditida</taxon>
        <taxon>Spirurina</taxon>
        <taxon>Spiruromorpha</taxon>
        <taxon>Filarioidea</taxon>
        <taxon>Onchocercidae</taxon>
        <taxon>Brugia</taxon>
    </lineage>
</organism>
<dbReference type="KEGG" id="bmy:BM_BM17876"/>
<dbReference type="RefSeq" id="XP_042929071.1">
    <property type="nucleotide sequence ID" value="XM_043073137.1"/>
</dbReference>
<accession>A0A4E9ENX6</accession>
<proteinExistence type="predicted"/>